<evidence type="ECO:0000313" key="3">
    <source>
        <dbReference type="WBParaSite" id="PSAMB.scaffold644size44715.g7721.t1"/>
    </source>
</evidence>
<name>A0A914X4G8_9BILA</name>
<proteinExistence type="predicted"/>
<reference evidence="3" key="1">
    <citation type="submission" date="2022-11" db="UniProtKB">
        <authorList>
            <consortium name="WormBaseParasite"/>
        </authorList>
    </citation>
    <scope>IDENTIFICATION</scope>
</reference>
<sequence length="96" mass="10376">MTRVGHAGRAADRRHRPLLIVRTVRPSPSEVGVIADLAGAMGSKWFDCDRLQVVAAAIADCRAVLFTGRPLMRTGTEEGGMDDRGEDHARALPLLL</sequence>
<evidence type="ECO:0000256" key="1">
    <source>
        <dbReference type="SAM" id="MobiDB-lite"/>
    </source>
</evidence>
<accession>A0A914X4G8</accession>
<dbReference type="WBParaSite" id="PSAMB.scaffold644size44715.g7721.t1">
    <property type="protein sequence ID" value="PSAMB.scaffold644size44715.g7721.t1"/>
    <property type="gene ID" value="PSAMB.scaffold644size44715.g7721"/>
</dbReference>
<feature type="compositionally biased region" description="Basic and acidic residues" evidence="1">
    <location>
        <begin position="81"/>
        <end position="90"/>
    </location>
</feature>
<evidence type="ECO:0000313" key="2">
    <source>
        <dbReference type="Proteomes" id="UP000887566"/>
    </source>
</evidence>
<protein>
    <submittedName>
        <fullName evidence="3">Uncharacterized protein</fullName>
    </submittedName>
</protein>
<organism evidence="2 3">
    <name type="scientific">Plectus sambesii</name>
    <dbReference type="NCBI Taxonomy" id="2011161"/>
    <lineage>
        <taxon>Eukaryota</taxon>
        <taxon>Metazoa</taxon>
        <taxon>Ecdysozoa</taxon>
        <taxon>Nematoda</taxon>
        <taxon>Chromadorea</taxon>
        <taxon>Plectida</taxon>
        <taxon>Plectina</taxon>
        <taxon>Plectoidea</taxon>
        <taxon>Plectidae</taxon>
        <taxon>Plectus</taxon>
    </lineage>
</organism>
<dbReference type="AlphaFoldDB" id="A0A914X4G8"/>
<dbReference type="Proteomes" id="UP000887566">
    <property type="component" value="Unplaced"/>
</dbReference>
<feature type="region of interest" description="Disordered" evidence="1">
    <location>
        <begin position="74"/>
        <end position="96"/>
    </location>
</feature>
<keyword evidence="2" id="KW-1185">Reference proteome</keyword>